<evidence type="ECO:0000256" key="1">
    <source>
        <dbReference type="SAM" id="MobiDB-lite"/>
    </source>
</evidence>
<gene>
    <name evidence="2" type="ORF">M0813_23001</name>
</gene>
<feature type="compositionally biased region" description="Basic and acidic residues" evidence="1">
    <location>
        <begin position="261"/>
        <end position="276"/>
    </location>
</feature>
<dbReference type="Proteomes" id="UP001150062">
    <property type="component" value="Unassembled WGS sequence"/>
</dbReference>
<evidence type="ECO:0000313" key="3">
    <source>
        <dbReference type="Proteomes" id="UP001150062"/>
    </source>
</evidence>
<accession>A0ABQ8YBP5</accession>
<feature type="compositionally biased region" description="Low complexity" evidence="1">
    <location>
        <begin position="1"/>
        <end position="20"/>
    </location>
</feature>
<feature type="region of interest" description="Disordered" evidence="1">
    <location>
        <begin position="1"/>
        <end position="102"/>
    </location>
</feature>
<reference evidence="2" key="1">
    <citation type="submission" date="2022-08" db="EMBL/GenBank/DDBJ databases">
        <title>Novel sulfate-reducing endosymbionts in the free-living metamonad Anaeramoeba.</title>
        <authorList>
            <person name="Jerlstrom-Hultqvist J."/>
            <person name="Cepicka I."/>
            <person name="Gallot-Lavallee L."/>
            <person name="Salas-Leiva D."/>
            <person name="Curtis B.A."/>
            <person name="Zahonova K."/>
            <person name="Pipaliya S."/>
            <person name="Dacks J."/>
            <person name="Roger A.J."/>
        </authorList>
    </citation>
    <scope>NUCLEOTIDE SEQUENCE</scope>
    <source>
        <strain evidence="2">Schooner1</strain>
    </source>
</reference>
<comment type="caution">
    <text evidence="2">The sequence shown here is derived from an EMBL/GenBank/DDBJ whole genome shotgun (WGS) entry which is preliminary data.</text>
</comment>
<dbReference type="EMBL" id="JAOAOG010000184">
    <property type="protein sequence ID" value="KAJ6241999.1"/>
    <property type="molecule type" value="Genomic_DNA"/>
</dbReference>
<feature type="region of interest" description="Disordered" evidence="1">
    <location>
        <begin position="251"/>
        <end position="280"/>
    </location>
</feature>
<evidence type="ECO:0000313" key="2">
    <source>
        <dbReference type="EMBL" id="KAJ6241999.1"/>
    </source>
</evidence>
<feature type="compositionally biased region" description="Low complexity" evidence="1">
    <location>
        <begin position="32"/>
        <end position="55"/>
    </location>
</feature>
<name>A0ABQ8YBP5_9EUKA</name>
<protein>
    <submittedName>
        <fullName evidence="2">P17/29c-like protein</fullName>
    </submittedName>
</protein>
<keyword evidence="3" id="KW-1185">Reference proteome</keyword>
<proteinExistence type="predicted"/>
<organism evidence="2 3">
    <name type="scientific">Anaeramoeba flamelloides</name>
    <dbReference type="NCBI Taxonomy" id="1746091"/>
    <lineage>
        <taxon>Eukaryota</taxon>
        <taxon>Metamonada</taxon>
        <taxon>Anaeramoebidae</taxon>
        <taxon>Anaeramoeba</taxon>
    </lineage>
</organism>
<sequence length="485" mass="56424">MSNSSTSENSESGSGSGSEKNGIHSVEDSISDSETSNTSEQSTSSSYSSSRSVSGSGSGSGSRSGSGSESESGTVSGNGTQSFSSSSEETNNKSNSQPKIDLLHNTYKKQAKLTKELKARYYKLQIQMEKNKQEIKQHIITQKKIEQYEKEKKEKYKELKKRFLKKKNKLERKKKKSIKILEDLKNNNNPINEKLENVQTQLNKENKECKLLRKKFDQEKLELEKLLKNRESKKRDSLTLKKKKFTQIEKTKNIDVQNENDNQKQNENEKEKEKENQNQNQIEQDQILDENNNATNNYKAFVDYLNFKINYDFDETYNDYIDSLSKSNDIWTFELSDILFKRMELVRMCYEETMTLINEIENNSLILEDDIDEEFLENMSNEVLEEFQKEKLTKSENSQTLQVFLKFQKQIVRHLIVTLKFFIIVYILNYSCQFDSTLDFNPTKHTCIGEDSESVEEDDPILMLSPYLIYQNQNLIKKAIVKAMF</sequence>
<feature type="compositionally biased region" description="Low complexity" evidence="1">
    <location>
        <begin position="65"/>
        <end position="97"/>
    </location>
</feature>